<dbReference type="AlphaFoldDB" id="A0A256K5T4"/>
<evidence type="ECO:0000313" key="1">
    <source>
        <dbReference type="EMBL" id="QAY19402.1"/>
    </source>
</evidence>
<dbReference type="EMBL" id="CP034940">
    <property type="protein sequence ID" value="QAY19402.1"/>
    <property type="molecule type" value="Genomic_DNA"/>
</dbReference>
<dbReference type="Proteomes" id="UP000293073">
    <property type="component" value="Chromosome"/>
</dbReference>
<name>A0A256K5T4_HALEZ</name>
<reference evidence="2" key="1">
    <citation type="submission" date="2019-01" db="EMBL/GenBank/DDBJ databases">
        <title>Complete genome of Halorubrum ezzemoulense strain FB21.</title>
        <authorList>
            <person name="Feng Y."/>
            <person name="Louyakis A.S."/>
            <person name="Papke R.T."/>
            <person name="Gogarten J.P."/>
        </authorList>
    </citation>
    <scope>NUCLEOTIDE SEQUENCE [LARGE SCALE GENOMIC DNA]</scope>
    <source>
        <strain evidence="2">Fb21</strain>
    </source>
</reference>
<gene>
    <name evidence="1" type="ORF">EO776_05015</name>
</gene>
<proteinExistence type="predicted"/>
<evidence type="ECO:0000313" key="2">
    <source>
        <dbReference type="Proteomes" id="UP000293073"/>
    </source>
</evidence>
<dbReference type="RefSeq" id="WP_094520403.1">
    <property type="nucleotide sequence ID" value="NZ_CP034940.1"/>
</dbReference>
<dbReference type="GeneID" id="38949681"/>
<protein>
    <submittedName>
        <fullName evidence="1">Uncharacterized protein</fullName>
    </submittedName>
</protein>
<dbReference type="KEGG" id="hezz:EO776_05015"/>
<organism evidence="1 2">
    <name type="scientific">Halorubrum ezzemoulense</name>
    <name type="common">Halorubrum chaoviator</name>
    <dbReference type="NCBI Taxonomy" id="337243"/>
    <lineage>
        <taxon>Archaea</taxon>
        <taxon>Methanobacteriati</taxon>
        <taxon>Methanobacteriota</taxon>
        <taxon>Stenosarchaea group</taxon>
        <taxon>Halobacteria</taxon>
        <taxon>Halobacteriales</taxon>
        <taxon>Haloferacaceae</taxon>
        <taxon>Halorubrum</taxon>
    </lineage>
</organism>
<sequence length="237" mass="24997">MITSFHPVSVPERAARLTTRYIGAERSSNATDAAADPDGQRSESATYPGLLTARTAGGTCHLAPGYHGEATTLPDRALGPVNGVVVEEAGTRYESLLLDDRRRQAQYGALLDANLDGDRVPAFAVDVPPEGGRKGYGEGVDAVTELVTGTAALAALGVVGVALGAAVAALLWLPLAMAVCLHVRPPSAVRRPDRIGACCRGVVARGQLLKPTRWRRAKEAREPDIDAPEPDASWFKR</sequence>
<accession>A0A256K5T4</accession>